<gene>
    <name evidence="9" type="primary">metG</name>
    <name evidence="9" type="ORF">magneo_290</name>
</gene>
<feature type="transmembrane region" description="Helical" evidence="7">
    <location>
        <begin position="216"/>
        <end position="236"/>
    </location>
</feature>
<keyword evidence="7" id="KW-0472">Membrane</keyword>
<feature type="domain" description="Methionyl/Leucyl tRNA synthetase" evidence="8">
    <location>
        <begin position="8"/>
        <end position="144"/>
    </location>
</feature>
<dbReference type="Proteomes" id="UP000228684">
    <property type="component" value="Unassembled WGS sequence"/>
</dbReference>
<evidence type="ECO:0000256" key="4">
    <source>
        <dbReference type="ARBA" id="ARBA00022917"/>
    </source>
</evidence>
<dbReference type="EMBL" id="NXGM01000113">
    <property type="protein sequence ID" value="PIM95012.1"/>
    <property type="molecule type" value="Genomic_DNA"/>
</dbReference>
<feature type="transmembrane region" description="Helical" evidence="7">
    <location>
        <begin position="256"/>
        <end position="275"/>
    </location>
</feature>
<dbReference type="Pfam" id="PF09334">
    <property type="entry name" value="tRNA-synt_1g"/>
    <property type="match status" value="2"/>
</dbReference>
<keyword evidence="2 6" id="KW-0547">Nucleotide-binding</keyword>
<keyword evidence="3 6" id="KW-0067">ATP-binding</keyword>
<name>A0ABX4MIE3_9HYPH</name>
<evidence type="ECO:0000259" key="8">
    <source>
        <dbReference type="Pfam" id="PF09334"/>
    </source>
</evidence>
<dbReference type="Gene3D" id="2.170.220.10">
    <property type="match status" value="1"/>
</dbReference>
<keyword evidence="7" id="KW-1133">Transmembrane helix</keyword>
<evidence type="ECO:0000256" key="3">
    <source>
        <dbReference type="ARBA" id="ARBA00022840"/>
    </source>
</evidence>
<reference evidence="9" key="1">
    <citation type="submission" date="2017-09" db="EMBL/GenBank/DDBJ databases">
        <authorList>
            <person name="Campbell M.A."/>
            <person name="Lukasik P."/>
            <person name="Simon C."/>
            <person name="McCutcheon J.P."/>
        </authorList>
    </citation>
    <scope>NUCLEOTIDE SEQUENCE [LARGE SCALE GENOMIC DNA]</scope>
    <source>
        <strain evidence="9">MAGNEO</strain>
    </source>
</reference>
<dbReference type="InterPro" id="IPR015413">
    <property type="entry name" value="Methionyl/Leucyl_tRNA_Synth"/>
</dbReference>
<feature type="transmembrane region" description="Helical" evidence="7">
    <location>
        <begin position="418"/>
        <end position="436"/>
    </location>
</feature>
<keyword evidence="10" id="KW-1185">Reference proteome</keyword>
<comment type="caution">
    <text evidence="9">The sequence shown here is derived from an EMBL/GenBank/DDBJ whole genome shotgun (WGS) entry which is preliminary data.</text>
</comment>
<accession>A0ABX4MIE3</accession>
<keyword evidence="7" id="KW-0812">Transmembrane</keyword>
<keyword evidence="5 6" id="KW-0030">Aminoacyl-tRNA synthetase</keyword>
<dbReference type="PANTHER" id="PTHR43326:SF1">
    <property type="entry name" value="METHIONINE--TRNA LIGASE, MITOCHONDRIAL"/>
    <property type="match status" value="1"/>
</dbReference>
<dbReference type="PANTHER" id="PTHR43326">
    <property type="entry name" value="METHIONYL-TRNA SYNTHETASE"/>
    <property type="match status" value="1"/>
</dbReference>
<evidence type="ECO:0000313" key="10">
    <source>
        <dbReference type="Proteomes" id="UP000228684"/>
    </source>
</evidence>
<proteinExistence type="inferred from homology"/>
<feature type="domain" description="Methionyl/Leucyl tRNA synthetase" evidence="8">
    <location>
        <begin position="148"/>
        <end position="344"/>
    </location>
</feature>
<keyword evidence="4 6" id="KW-0648">Protein biosynthesis</keyword>
<dbReference type="Gene3D" id="3.40.50.620">
    <property type="entry name" value="HUPs"/>
    <property type="match status" value="1"/>
</dbReference>
<dbReference type="SUPFAM" id="SSF52374">
    <property type="entry name" value="Nucleotidylyl transferase"/>
    <property type="match status" value="1"/>
</dbReference>
<dbReference type="InterPro" id="IPR033911">
    <property type="entry name" value="MetRS_core"/>
</dbReference>
<evidence type="ECO:0000313" key="9">
    <source>
        <dbReference type="EMBL" id="PIM95012.1"/>
    </source>
</evidence>
<dbReference type="InterPro" id="IPR023457">
    <property type="entry name" value="Met-tRNA_synth_2"/>
</dbReference>
<dbReference type="EC" id="6.1.1.10" evidence="9"/>
<protein>
    <submittedName>
        <fullName evidence="9">Methionine--tRNA ligase</fullName>
        <ecNumber evidence="9">6.1.1.10</ecNumber>
    </submittedName>
</protein>
<dbReference type="InterPro" id="IPR014729">
    <property type="entry name" value="Rossmann-like_a/b/a_fold"/>
</dbReference>
<dbReference type="GO" id="GO:0004825">
    <property type="term" value="F:methionine-tRNA ligase activity"/>
    <property type="evidence" value="ECO:0007669"/>
    <property type="project" value="UniProtKB-EC"/>
</dbReference>
<feature type="transmembrane region" description="Helical" evidence="7">
    <location>
        <begin position="379"/>
        <end position="398"/>
    </location>
</feature>
<comment type="similarity">
    <text evidence="6">Belongs to the class-I aminoacyl-tRNA synthetase family.</text>
</comment>
<keyword evidence="1 6" id="KW-0436">Ligase</keyword>
<evidence type="ECO:0000256" key="1">
    <source>
        <dbReference type="ARBA" id="ARBA00022598"/>
    </source>
</evidence>
<dbReference type="Gene3D" id="1.10.730.10">
    <property type="entry name" value="Isoleucyl-tRNA Synthetase, Domain 1"/>
    <property type="match status" value="1"/>
</dbReference>
<evidence type="ECO:0000256" key="7">
    <source>
        <dbReference type="SAM" id="Phobius"/>
    </source>
</evidence>
<sequence>MYKIFNIYIALTYTNNSPHIGHLYELIIADIYRKYVSLWYKARLIVGSDDHGIKIKNNAMVMGSFPSKINNLNSNKLLANITRFKIVVNDWISTSQERHIRNICYKFSLIKRIKKLIYKMYYCGWYLPTNESFCSYNVVRFSCNNMFICNGQPVEWIEEDNIFINYNSIKNRIIAIYRANKIKTPNIKPIILYKILVNTKNVCISRKKMLSYGVKLNLNSTCYTLWVWIDALFAYSNSWQTNKIHIIGKDVIWFHLTYYIVLLLIFNIKLPLYIYQHHHIRYKEVKISKSLNEKRFNLEKLPKWLIYYLFCSRSCSKDIEISNLNINKAESDLVKNLGNLIKRLSKLIKLHGSKLKQVTVSDWLLYLYAKHFEMMVKRYLILFKINIILNMLMKQSAWINNKISNYKLWRNKNVSHKLYIYSHVAAYILFLFKPIIGNKTNIIIYKMFHGDWQYMPFKKISDNT</sequence>
<organism evidence="9 10">
    <name type="scientific">Candidatus Hodgkinia cicadicola</name>
    <dbReference type="NCBI Taxonomy" id="573658"/>
    <lineage>
        <taxon>Bacteria</taxon>
        <taxon>Pseudomonadati</taxon>
        <taxon>Pseudomonadota</taxon>
        <taxon>Alphaproteobacteria</taxon>
        <taxon>Hyphomicrobiales</taxon>
        <taxon>Candidatus Hodgkinia</taxon>
    </lineage>
</organism>
<evidence type="ECO:0000256" key="6">
    <source>
        <dbReference type="RuleBase" id="RU363039"/>
    </source>
</evidence>
<evidence type="ECO:0000256" key="5">
    <source>
        <dbReference type="ARBA" id="ARBA00023146"/>
    </source>
</evidence>
<evidence type="ECO:0000256" key="2">
    <source>
        <dbReference type="ARBA" id="ARBA00022741"/>
    </source>
</evidence>
<dbReference type="PRINTS" id="PR01041">
    <property type="entry name" value="TRNASYNTHMET"/>
</dbReference>